<feature type="non-terminal residue" evidence="1">
    <location>
        <position position="163"/>
    </location>
</feature>
<evidence type="ECO:0000313" key="1">
    <source>
        <dbReference type="EMBL" id="KAF0716303.1"/>
    </source>
</evidence>
<name>A0A6G0W2P0_APHCR</name>
<reference evidence="1 2" key="1">
    <citation type="submission" date="2019-08" db="EMBL/GenBank/DDBJ databases">
        <title>Whole genome of Aphis craccivora.</title>
        <authorList>
            <person name="Voronova N.V."/>
            <person name="Shulinski R.S."/>
            <person name="Bandarenka Y.V."/>
            <person name="Zhorov D.G."/>
            <person name="Warner D."/>
        </authorList>
    </citation>
    <scope>NUCLEOTIDE SEQUENCE [LARGE SCALE GENOMIC DNA]</scope>
    <source>
        <strain evidence="1">180601</strain>
        <tissue evidence="1">Whole Body</tissue>
    </source>
</reference>
<organism evidence="1 2">
    <name type="scientific">Aphis craccivora</name>
    <name type="common">Cowpea aphid</name>
    <dbReference type="NCBI Taxonomy" id="307492"/>
    <lineage>
        <taxon>Eukaryota</taxon>
        <taxon>Metazoa</taxon>
        <taxon>Ecdysozoa</taxon>
        <taxon>Arthropoda</taxon>
        <taxon>Hexapoda</taxon>
        <taxon>Insecta</taxon>
        <taxon>Pterygota</taxon>
        <taxon>Neoptera</taxon>
        <taxon>Paraneoptera</taxon>
        <taxon>Hemiptera</taxon>
        <taxon>Sternorrhyncha</taxon>
        <taxon>Aphidomorpha</taxon>
        <taxon>Aphidoidea</taxon>
        <taxon>Aphididae</taxon>
        <taxon>Aphidini</taxon>
        <taxon>Aphis</taxon>
        <taxon>Aphis</taxon>
    </lineage>
</organism>
<dbReference type="OrthoDB" id="414666at2759"/>
<gene>
    <name evidence="1" type="ORF">FWK35_00024263</name>
</gene>
<comment type="caution">
    <text evidence="1">The sequence shown here is derived from an EMBL/GenBank/DDBJ whole genome shotgun (WGS) entry which is preliminary data.</text>
</comment>
<dbReference type="AlphaFoldDB" id="A0A6G0W2P0"/>
<evidence type="ECO:0000313" key="2">
    <source>
        <dbReference type="Proteomes" id="UP000478052"/>
    </source>
</evidence>
<proteinExistence type="predicted"/>
<protein>
    <submittedName>
        <fullName evidence="1">Craniofacial development protein 2-like</fullName>
    </submittedName>
</protein>
<dbReference type="EMBL" id="VUJU01010017">
    <property type="protein sequence ID" value="KAF0716303.1"/>
    <property type="molecule type" value="Genomic_DNA"/>
</dbReference>
<keyword evidence="2" id="KW-1185">Reference proteome</keyword>
<accession>A0A6G0W2P0</accession>
<dbReference type="Proteomes" id="UP000478052">
    <property type="component" value="Unassembled WGS sequence"/>
</dbReference>
<sequence length="163" mass="19185">MPGDRFRNQVKDCRSYPGADIDSDHNLLMMKIKKIVKRKFSDRWHINKLKEEKANDTFKKLTNDININERTDINNRWDIIKSTVTEAASKTLKENKTTVPRKEWITTEILSIKLKNGTTLESQCKYRELRNLVIRKSKGAKEIFLEEKCKEIEVQMRNGSRDA</sequence>